<gene>
    <name evidence="1" type="ORF">KP79_PYT08638</name>
</gene>
<sequence length="101" mass="12065">MSTVTRRRIARQKRLFRSEGNFSRAVSHMDMIGDRIRKLMTRHDRAQRSGMNALKYNLRIRLAVMEGVRNMYYEFAKKRAEEVVTLRKELYGQDLEVVVEE</sequence>
<proteinExistence type="predicted"/>
<reference evidence="1 2" key="1">
    <citation type="journal article" date="2017" name="Nat. Ecol. Evol.">
        <title>Scallop genome provides insights into evolution of bilaterian karyotype and development.</title>
        <authorList>
            <person name="Wang S."/>
            <person name="Zhang J."/>
            <person name="Jiao W."/>
            <person name="Li J."/>
            <person name="Xun X."/>
            <person name="Sun Y."/>
            <person name="Guo X."/>
            <person name="Huan P."/>
            <person name="Dong B."/>
            <person name="Zhang L."/>
            <person name="Hu X."/>
            <person name="Sun X."/>
            <person name="Wang J."/>
            <person name="Zhao C."/>
            <person name="Wang Y."/>
            <person name="Wang D."/>
            <person name="Huang X."/>
            <person name="Wang R."/>
            <person name="Lv J."/>
            <person name="Li Y."/>
            <person name="Zhang Z."/>
            <person name="Liu B."/>
            <person name="Lu W."/>
            <person name="Hui Y."/>
            <person name="Liang J."/>
            <person name="Zhou Z."/>
            <person name="Hou R."/>
            <person name="Li X."/>
            <person name="Liu Y."/>
            <person name="Li H."/>
            <person name="Ning X."/>
            <person name="Lin Y."/>
            <person name="Zhao L."/>
            <person name="Xing Q."/>
            <person name="Dou J."/>
            <person name="Li Y."/>
            <person name="Mao J."/>
            <person name="Guo H."/>
            <person name="Dou H."/>
            <person name="Li T."/>
            <person name="Mu C."/>
            <person name="Jiang W."/>
            <person name="Fu Q."/>
            <person name="Fu X."/>
            <person name="Miao Y."/>
            <person name="Liu J."/>
            <person name="Yu Q."/>
            <person name="Li R."/>
            <person name="Liao H."/>
            <person name="Li X."/>
            <person name="Kong Y."/>
            <person name="Jiang Z."/>
            <person name="Chourrout D."/>
            <person name="Li R."/>
            <person name="Bao Z."/>
        </authorList>
    </citation>
    <scope>NUCLEOTIDE SEQUENCE [LARGE SCALE GENOMIC DNA]</scope>
    <source>
        <strain evidence="1 2">PY_sf001</strain>
    </source>
</reference>
<evidence type="ECO:0000313" key="2">
    <source>
        <dbReference type="Proteomes" id="UP000242188"/>
    </source>
</evidence>
<name>A0A210R0D8_MIZYE</name>
<dbReference type="EMBL" id="NEDP02001046">
    <property type="protein sequence ID" value="OWF54422.1"/>
    <property type="molecule type" value="Genomic_DNA"/>
</dbReference>
<accession>A0A210R0D8</accession>
<dbReference type="Proteomes" id="UP000242188">
    <property type="component" value="Unassembled WGS sequence"/>
</dbReference>
<comment type="caution">
    <text evidence="1">The sequence shown here is derived from an EMBL/GenBank/DDBJ whole genome shotgun (WGS) entry which is preliminary data.</text>
</comment>
<protein>
    <submittedName>
        <fullName evidence="1">Uncharacterized protein</fullName>
    </submittedName>
</protein>
<organism evidence="1 2">
    <name type="scientific">Mizuhopecten yessoensis</name>
    <name type="common">Japanese scallop</name>
    <name type="synonym">Patinopecten yessoensis</name>
    <dbReference type="NCBI Taxonomy" id="6573"/>
    <lineage>
        <taxon>Eukaryota</taxon>
        <taxon>Metazoa</taxon>
        <taxon>Spiralia</taxon>
        <taxon>Lophotrochozoa</taxon>
        <taxon>Mollusca</taxon>
        <taxon>Bivalvia</taxon>
        <taxon>Autobranchia</taxon>
        <taxon>Pteriomorphia</taxon>
        <taxon>Pectinida</taxon>
        <taxon>Pectinoidea</taxon>
        <taxon>Pectinidae</taxon>
        <taxon>Mizuhopecten</taxon>
    </lineage>
</organism>
<dbReference type="AlphaFoldDB" id="A0A210R0D8"/>
<evidence type="ECO:0000313" key="1">
    <source>
        <dbReference type="EMBL" id="OWF54422.1"/>
    </source>
</evidence>
<keyword evidence="2" id="KW-1185">Reference proteome</keyword>